<reference evidence="1" key="1">
    <citation type="submission" date="2021-05" db="EMBL/GenBank/DDBJ databases">
        <authorList>
            <person name="Alioto T."/>
            <person name="Alioto T."/>
            <person name="Gomez Garrido J."/>
        </authorList>
    </citation>
    <scope>NUCLEOTIDE SEQUENCE</scope>
</reference>
<organism evidence="1">
    <name type="scientific">Cacopsylla melanoneura</name>
    <dbReference type="NCBI Taxonomy" id="428564"/>
    <lineage>
        <taxon>Eukaryota</taxon>
        <taxon>Metazoa</taxon>
        <taxon>Ecdysozoa</taxon>
        <taxon>Arthropoda</taxon>
        <taxon>Hexapoda</taxon>
        <taxon>Insecta</taxon>
        <taxon>Pterygota</taxon>
        <taxon>Neoptera</taxon>
        <taxon>Paraneoptera</taxon>
        <taxon>Hemiptera</taxon>
        <taxon>Sternorrhyncha</taxon>
        <taxon>Psylloidea</taxon>
        <taxon>Psyllidae</taxon>
        <taxon>Psyllinae</taxon>
        <taxon>Cacopsylla</taxon>
    </lineage>
</organism>
<dbReference type="EMBL" id="HBUF01043105">
    <property type="protein sequence ID" value="CAG6618650.1"/>
    <property type="molecule type" value="Transcribed_RNA"/>
</dbReference>
<dbReference type="AlphaFoldDB" id="A0A8D8LXX3"/>
<name>A0A8D8LXX3_9HEMI</name>
<proteinExistence type="predicted"/>
<dbReference type="EMBL" id="HBUF01043108">
    <property type="protein sequence ID" value="CAG6618655.1"/>
    <property type="molecule type" value="Transcribed_RNA"/>
</dbReference>
<dbReference type="EMBL" id="HBUF01043110">
    <property type="protein sequence ID" value="CAG6618659.1"/>
    <property type="molecule type" value="Transcribed_RNA"/>
</dbReference>
<dbReference type="EMBL" id="HBUF01043104">
    <property type="protein sequence ID" value="CAG6618648.1"/>
    <property type="molecule type" value="Transcribed_RNA"/>
</dbReference>
<evidence type="ECO:0000313" key="1">
    <source>
        <dbReference type="EMBL" id="CAG6618650.1"/>
    </source>
</evidence>
<sequence>MAVVKGSDICTWEYNYIICLCIIGRWRVSVLMSDFTYRSSRYVPNVIEPPYIRQEILTLLSPVPRLGSVVTLSIYINIPHIGHINQKLIYSRSYVSCNLRPNYKTELA</sequence>
<protein>
    <submittedName>
        <fullName evidence="1">Uncharacterized protein</fullName>
    </submittedName>
</protein>
<dbReference type="EMBL" id="HBUF01043109">
    <property type="protein sequence ID" value="CAG6618657.1"/>
    <property type="molecule type" value="Transcribed_RNA"/>
</dbReference>
<accession>A0A8D8LXX3</accession>
<dbReference type="EMBL" id="HBUF01043106">
    <property type="protein sequence ID" value="CAG6618652.1"/>
    <property type="molecule type" value="Transcribed_RNA"/>
</dbReference>